<organism evidence="1 2">
    <name type="scientific">Streptomyces monticola</name>
    <dbReference type="NCBI Taxonomy" id="2666263"/>
    <lineage>
        <taxon>Bacteria</taxon>
        <taxon>Bacillati</taxon>
        <taxon>Actinomycetota</taxon>
        <taxon>Actinomycetes</taxon>
        <taxon>Kitasatosporales</taxon>
        <taxon>Streptomycetaceae</taxon>
        <taxon>Streptomyces</taxon>
    </lineage>
</organism>
<evidence type="ECO:0000313" key="2">
    <source>
        <dbReference type="Proteomes" id="UP001596523"/>
    </source>
</evidence>
<dbReference type="RefSeq" id="WP_381833342.1">
    <property type="nucleotide sequence ID" value="NZ_JBHTCF010000010.1"/>
</dbReference>
<dbReference type="InterPro" id="IPR046044">
    <property type="entry name" value="DUF6002"/>
</dbReference>
<keyword evidence="2" id="KW-1185">Reference proteome</keyword>
<gene>
    <name evidence="1" type="ORF">ACFQVC_22915</name>
</gene>
<dbReference type="EMBL" id="JBHTCF010000010">
    <property type="protein sequence ID" value="MFC7307067.1"/>
    <property type="molecule type" value="Genomic_DNA"/>
</dbReference>
<dbReference type="Pfam" id="PF19465">
    <property type="entry name" value="DUF6002"/>
    <property type="match status" value="1"/>
</dbReference>
<evidence type="ECO:0000313" key="1">
    <source>
        <dbReference type="EMBL" id="MFC7307067.1"/>
    </source>
</evidence>
<sequence>MRGIAEEVRVENSIDRYYPYIAPAAKMLLDEDAAHPGEFSPGPQLPAMTPEFRQFFSTSRLAYAPLGDYAGKRLSFLNLAQNPGTRTTKTFASLVVVARAVRFIQETGQRVMILTPSSANKATAMRDAVLNAIRLNLVTPDQLSVSVVVPEGSTPKLWESDLSRDLELKDRNPVSVYPGAEPAHVKALARHVVEEHAAALKDSTGVNLWYTLGLNNYMAADVVRAFAEADLFPSAAPRLHVHAVSSAYGLLGHAQGHALLDESVRDSMAHPRYFLVQHLGAPDMVLSLYHDSTSADLVPSYGYNESTGLYEQQADPRFPYTTMNPGETLDTTFYTRNPPTSPRMNKLIQTHGGGGIVVSLHECLTRYPQVRALLRPAGVELPADPRDLREWSLIMAMTGILNAVDRGLVPEEDILVHGSGCYSKHDYTPLPPAALHRVETGEMLKDVVFKAAQA</sequence>
<proteinExistence type="predicted"/>
<accession>A0ABW2JMX8</accession>
<name>A0ABW2JMX8_9ACTN</name>
<dbReference type="Proteomes" id="UP001596523">
    <property type="component" value="Unassembled WGS sequence"/>
</dbReference>
<reference evidence="2" key="1">
    <citation type="journal article" date="2019" name="Int. J. Syst. Evol. Microbiol.">
        <title>The Global Catalogue of Microorganisms (GCM) 10K type strain sequencing project: providing services to taxonomists for standard genome sequencing and annotation.</title>
        <authorList>
            <consortium name="The Broad Institute Genomics Platform"/>
            <consortium name="The Broad Institute Genome Sequencing Center for Infectious Disease"/>
            <person name="Wu L."/>
            <person name="Ma J."/>
        </authorList>
    </citation>
    <scope>NUCLEOTIDE SEQUENCE [LARGE SCALE GENOMIC DNA]</scope>
    <source>
        <strain evidence="2">SYNS20</strain>
    </source>
</reference>
<comment type="caution">
    <text evidence="1">The sequence shown here is derived from an EMBL/GenBank/DDBJ whole genome shotgun (WGS) entry which is preliminary data.</text>
</comment>
<protein>
    <submittedName>
        <fullName evidence="1">DUF6002 family protein</fullName>
    </submittedName>
</protein>